<sequence length="160" mass="18079">MIPCGIDLKRYNKVYVYSARHGLHRISNPNLEEIVINVPLKSVEVNEVTQIEDYWSKTTEEHEVSPTEPNIIIAQDEDEENEMKVEVTSKRSEELPKQSKEDQHLVLVKPPTLPCTFVESYMGGKVLNELPSLKEGVHVSLPKAIDAPFVVDISKGEVIT</sequence>
<reference evidence="1 2" key="1">
    <citation type="submission" date="2024-01" db="EMBL/GenBank/DDBJ databases">
        <title>Genome assemblies of Stephania.</title>
        <authorList>
            <person name="Yang L."/>
        </authorList>
    </citation>
    <scope>NUCLEOTIDE SEQUENCE [LARGE SCALE GENOMIC DNA]</scope>
    <source>
        <strain evidence="1">JXDWG</strain>
        <tissue evidence="1">Leaf</tissue>
    </source>
</reference>
<protein>
    <submittedName>
        <fullName evidence="1">Uncharacterized protein</fullName>
    </submittedName>
</protein>
<evidence type="ECO:0000313" key="2">
    <source>
        <dbReference type="Proteomes" id="UP001419268"/>
    </source>
</evidence>
<name>A0AAP0HGQ7_9MAGN</name>
<proteinExistence type="predicted"/>
<organism evidence="1 2">
    <name type="scientific">Stephania cephalantha</name>
    <dbReference type="NCBI Taxonomy" id="152367"/>
    <lineage>
        <taxon>Eukaryota</taxon>
        <taxon>Viridiplantae</taxon>
        <taxon>Streptophyta</taxon>
        <taxon>Embryophyta</taxon>
        <taxon>Tracheophyta</taxon>
        <taxon>Spermatophyta</taxon>
        <taxon>Magnoliopsida</taxon>
        <taxon>Ranunculales</taxon>
        <taxon>Menispermaceae</taxon>
        <taxon>Menispermoideae</taxon>
        <taxon>Cissampelideae</taxon>
        <taxon>Stephania</taxon>
    </lineage>
</organism>
<accession>A0AAP0HGQ7</accession>
<gene>
    <name evidence="1" type="ORF">Scep_030277</name>
</gene>
<dbReference type="EMBL" id="JBBNAG010000013">
    <property type="protein sequence ID" value="KAK9083806.1"/>
    <property type="molecule type" value="Genomic_DNA"/>
</dbReference>
<dbReference type="AlphaFoldDB" id="A0AAP0HGQ7"/>
<dbReference type="Proteomes" id="UP001419268">
    <property type="component" value="Unassembled WGS sequence"/>
</dbReference>
<keyword evidence="2" id="KW-1185">Reference proteome</keyword>
<evidence type="ECO:0000313" key="1">
    <source>
        <dbReference type="EMBL" id="KAK9083806.1"/>
    </source>
</evidence>
<comment type="caution">
    <text evidence="1">The sequence shown here is derived from an EMBL/GenBank/DDBJ whole genome shotgun (WGS) entry which is preliminary data.</text>
</comment>